<reference evidence="3" key="1">
    <citation type="journal article" date="2023" name="Mol. Phylogenet. Evol.">
        <title>Genome-scale phylogeny and comparative genomics of the fungal order Sordariales.</title>
        <authorList>
            <person name="Hensen N."/>
            <person name="Bonometti L."/>
            <person name="Westerberg I."/>
            <person name="Brannstrom I.O."/>
            <person name="Guillou S."/>
            <person name="Cros-Aarteil S."/>
            <person name="Calhoun S."/>
            <person name="Haridas S."/>
            <person name="Kuo A."/>
            <person name="Mondo S."/>
            <person name="Pangilinan J."/>
            <person name="Riley R."/>
            <person name="LaButti K."/>
            <person name="Andreopoulos B."/>
            <person name="Lipzen A."/>
            <person name="Chen C."/>
            <person name="Yan M."/>
            <person name="Daum C."/>
            <person name="Ng V."/>
            <person name="Clum A."/>
            <person name="Steindorff A."/>
            <person name="Ohm R.A."/>
            <person name="Martin F."/>
            <person name="Silar P."/>
            <person name="Natvig D.O."/>
            <person name="Lalanne C."/>
            <person name="Gautier V."/>
            <person name="Ament-Velasquez S.L."/>
            <person name="Kruys A."/>
            <person name="Hutchinson M.I."/>
            <person name="Powell A.J."/>
            <person name="Barry K."/>
            <person name="Miller A.N."/>
            <person name="Grigoriev I.V."/>
            <person name="Debuchy R."/>
            <person name="Gladieux P."/>
            <person name="Hiltunen Thoren M."/>
            <person name="Johannesson H."/>
        </authorList>
    </citation>
    <scope>NUCLEOTIDE SEQUENCE</scope>
    <source>
        <strain evidence="3">CBS 731.68</strain>
    </source>
</reference>
<feature type="region of interest" description="Disordered" evidence="1">
    <location>
        <begin position="345"/>
        <end position="377"/>
    </location>
</feature>
<dbReference type="GO" id="GO:0045046">
    <property type="term" value="P:protein import into peroxisome membrane"/>
    <property type="evidence" value="ECO:0007669"/>
    <property type="project" value="TreeGrafter"/>
</dbReference>
<feature type="region of interest" description="Disordered" evidence="1">
    <location>
        <begin position="506"/>
        <end position="562"/>
    </location>
</feature>
<gene>
    <name evidence="3" type="ORF">N657DRAFT_619853</name>
</gene>
<dbReference type="GO" id="GO:0005778">
    <property type="term" value="C:peroxisomal membrane"/>
    <property type="evidence" value="ECO:0007669"/>
    <property type="project" value="InterPro"/>
</dbReference>
<name>A0AAN6TZL0_9PEZI</name>
<reference evidence="3" key="2">
    <citation type="submission" date="2023-05" db="EMBL/GenBank/DDBJ databases">
        <authorList>
            <consortium name="Lawrence Berkeley National Laboratory"/>
            <person name="Steindorff A."/>
            <person name="Hensen N."/>
            <person name="Bonometti L."/>
            <person name="Westerberg I."/>
            <person name="Brannstrom I.O."/>
            <person name="Guillou S."/>
            <person name="Cros-Aarteil S."/>
            <person name="Calhoun S."/>
            <person name="Haridas S."/>
            <person name="Kuo A."/>
            <person name="Mondo S."/>
            <person name="Pangilinan J."/>
            <person name="Riley R."/>
            <person name="Labutti K."/>
            <person name="Andreopoulos B."/>
            <person name="Lipzen A."/>
            <person name="Chen C."/>
            <person name="Yanf M."/>
            <person name="Daum C."/>
            <person name="Ng V."/>
            <person name="Clum A."/>
            <person name="Ohm R."/>
            <person name="Martin F."/>
            <person name="Silar P."/>
            <person name="Natvig D."/>
            <person name="Lalanne C."/>
            <person name="Gautier V."/>
            <person name="Ament-Velasquez S.L."/>
            <person name="Kruys A."/>
            <person name="Hutchinson M.I."/>
            <person name="Powell A.J."/>
            <person name="Barry K."/>
            <person name="Miller A.N."/>
            <person name="Grigoriev I.V."/>
            <person name="Debuchy R."/>
            <person name="Gladieux P."/>
            <person name="Thoren M.H."/>
            <person name="Johannesson H."/>
        </authorList>
    </citation>
    <scope>NUCLEOTIDE SEQUENCE</scope>
    <source>
        <strain evidence="3">CBS 731.68</strain>
    </source>
</reference>
<feature type="compositionally biased region" description="Low complexity" evidence="1">
    <location>
        <begin position="346"/>
        <end position="377"/>
    </location>
</feature>
<organism evidence="3 4">
    <name type="scientific">Parathielavia appendiculata</name>
    <dbReference type="NCBI Taxonomy" id="2587402"/>
    <lineage>
        <taxon>Eukaryota</taxon>
        <taxon>Fungi</taxon>
        <taxon>Dikarya</taxon>
        <taxon>Ascomycota</taxon>
        <taxon>Pezizomycotina</taxon>
        <taxon>Sordariomycetes</taxon>
        <taxon>Sordariomycetidae</taxon>
        <taxon>Sordariales</taxon>
        <taxon>Chaetomiaceae</taxon>
        <taxon>Parathielavia</taxon>
    </lineage>
</organism>
<dbReference type="RefSeq" id="XP_062646961.1">
    <property type="nucleotide sequence ID" value="XM_062790575.1"/>
</dbReference>
<dbReference type="AlphaFoldDB" id="A0AAN6TZL0"/>
<comment type="caution">
    <text evidence="3">The sequence shown here is derived from an EMBL/GenBank/DDBJ whole genome shotgun (WGS) entry which is preliminary data.</text>
</comment>
<keyword evidence="2" id="KW-0472">Membrane</keyword>
<proteinExistence type="predicted"/>
<feature type="compositionally biased region" description="Polar residues" evidence="1">
    <location>
        <begin position="129"/>
        <end position="148"/>
    </location>
</feature>
<accession>A0AAN6TZL0</accession>
<evidence type="ECO:0000313" key="3">
    <source>
        <dbReference type="EMBL" id="KAK4123190.1"/>
    </source>
</evidence>
<sequence>MLAATRRWFRRNRTPIAIGVGVVGVGYVVSSYIVGKLRDARERMSSDRIAKENLRRRFEQNQEDCTFTVLALLPTATTNILESMDTEKITYEIQQIKGSATARTRSIGSTSPPSMSETYATDDDGRSIITVSAQSEAGARTTQLSVATPPSGAGPESGSVGVSQEALSIPQKPRKTKRQLWDDLTISSITRAYTLLYTLGLLTMLTRIQLNLLGRRSYLSSVVSLATGSNVAPGTISLENNDDDSPTQAYGTDFDVNRKYLTFSWWLLNRGWVDVMQRVEGAVRQVFGHLSPRDTVTLDTFAKLSADVRRLVEGSGPSSGASTNWLSFLLPSPDMEDFVLRESGVLDSNPLDPNNNNNNNKKKNSTPSTPTLSSPFPSSAASLRRLLDETADLIESPTFSHVLTQLLDAGFSLLLEQKLFAGILDATAPTTSSAASVDSAGAAGPTGSISRAVLLPKILSVLTRQAHVIGHGMPNEYLQAMESVRDLEGFAAVVYSSNWQAEIVQEEGEGVRDAKTERLSSSSSRPQQRQREQQQQQQQQQAREVSQGQGEGEGRMGSSSIVVVDSAAAQSRLFESAWEKASEGG</sequence>
<feature type="compositionally biased region" description="Polar residues" evidence="1">
    <location>
        <begin position="101"/>
        <end position="119"/>
    </location>
</feature>
<dbReference type="EMBL" id="MU853229">
    <property type="protein sequence ID" value="KAK4123190.1"/>
    <property type="molecule type" value="Genomic_DNA"/>
</dbReference>
<dbReference type="Pfam" id="PF04882">
    <property type="entry name" value="Peroxin-3"/>
    <property type="match status" value="1"/>
</dbReference>
<evidence type="ECO:0000256" key="1">
    <source>
        <dbReference type="SAM" id="MobiDB-lite"/>
    </source>
</evidence>
<dbReference type="PANTHER" id="PTHR28080">
    <property type="entry name" value="PEROXISOMAL BIOGENESIS FACTOR 3"/>
    <property type="match status" value="1"/>
</dbReference>
<feature type="compositionally biased region" description="Basic and acidic residues" evidence="1">
    <location>
        <begin position="509"/>
        <end position="518"/>
    </location>
</feature>
<dbReference type="Proteomes" id="UP001302602">
    <property type="component" value="Unassembled WGS sequence"/>
</dbReference>
<evidence type="ECO:0000256" key="2">
    <source>
        <dbReference type="SAM" id="Phobius"/>
    </source>
</evidence>
<feature type="compositionally biased region" description="Low complexity" evidence="1">
    <location>
        <begin position="519"/>
        <end position="548"/>
    </location>
</feature>
<keyword evidence="2" id="KW-0812">Transmembrane</keyword>
<feature type="region of interest" description="Disordered" evidence="1">
    <location>
        <begin position="101"/>
        <end position="169"/>
    </location>
</feature>
<dbReference type="PANTHER" id="PTHR28080:SF1">
    <property type="entry name" value="PEROXISOMAL BIOGENESIS FACTOR 3"/>
    <property type="match status" value="1"/>
</dbReference>
<feature type="transmembrane region" description="Helical" evidence="2">
    <location>
        <begin position="16"/>
        <end position="35"/>
    </location>
</feature>
<evidence type="ECO:0000313" key="4">
    <source>
        <dbReference type="Proteomes" id="UP001302602"/>
    </source>
</evidence>
<protein>
    <submittedName>
        <fullName evidence="3">Peroxin-3</fullName>
    </submittedName>
</protein>
<dbReference type="GO" id="GO:0030674">
    <property type="term" value="F:protein-macromolecule adaptor activity"/>
    <property type="evidence" value="ECO:0007669"/>
    <property type="project" value="TreeGrafter"/>
</dbReference>
<dbReference type="InterPro" id="IPR006966">
    <property type="entry name" value="Peroxin-3"/>
</dbReference>
<keyword evidence="2" id="KW-1133">Transmembrane helix</keyword>
<keyword evidence="4" id="KW-1185">Reference proteome</keyword>
<dbReference type="GeneID" id="87827345"/>